<dbReference type="Proteomes" id="UP000028073">
    <property type="component" value="Unassembled WGS sequence"/>
</dbReference>
<dbReference type="InterPro" id="IPR019231">
    <property type="entry name" value="DUF2170"/>
</dbReference>
<dbReference type="eggNOG" id="COG3789">
    <property type="taxonomic scope" value="Bacteria"/>
</dbReference>
<accession>A0A081NHL6</accession>
<reference evidence="1 2" key="1">
    <citation type="submission" date="2014-06" db="EMBL/GenBank/DDBJ databases">
        <title>Whole Genome Sequences of Three Symbiotic Endozoicomonas Bacteria.</title>
        <authorList>
            <person name="Neave M.J."/>
            <person name="Apprill A."/>
            <person name="Voolstra C.R."/>
        </authorList>
    </citation>
    <scope>NUCLEOTIDE SEQUENCE [LARGE SCALE GENOMIC DNA]</scope>
    <source>
        <strain evidence="1 2">DSM 25634</strain>
    </source>
</reference>
<dbReference type="AlphaFoldDB" id="A0A081NHL6"/>
<evidence type="ECO:0000313" key="1">
    <source>
        <dbReference type="EMBL" id="KEQ17939.1"/>
    </source>
</evidence>
<comment type="caution">
    <text evidence="1">The sequence shown here is derived from an EMBL/GenBank/DDBJ whole genome shotgun (WGS) entry which is preliminary data.</text>
</comment>
<dbReference type="OrthoDB" id="7677665at2"/>
<evidence type="ECO:0000313" key="2">
    <source>
        <dbReference type="Proteomes" id="UP000028073"/>
    </source>
</evidence>
<dbReference type="EMBL" id="JOKH01000002">
    <property type="protein sequence ID" value="KEQ17939.1"/>
    <property type="molecule type" value="Genomic_DNA"/>
</dbReference>
<gene>
    <name evidence="1" type="ORF">GZ78_09980</name>
</gene>
<proteinExistence type="predicted"/>
<protein>
    <recommendedName>
        <fullName evidence="3">Cytoplasmic protein</fullName>
    </recommendedName>
</protein>
<dbReference type="Pfam" id="PF09938">
    <property type="entry name" value="DUF2170"/>
    <property type="match status" value="1"/>
</dbReference>
<organism evidence="1 2">
    <name type="scientific">Endozoicomonas numazuensis</name>
    <dbReference type="NCBI Taxonomy" id="1137799"/>
    <lineage>
        <taxon>Bacteria</taxon>
        <taxon>Pseudomonadati</taxon>
        <taxon>Pseudomonadota</taxon>
        <taxon>Gammaproteobacteria</taxon>
        <taxon>Oceanospirillales</taxon>
        <taxon>Endozoicomonadaceae</taxon>
        <taxon>Endozoicomonas</taxon>
    </lineage>
</organism>
<dbReference type="STRING" id="1137799.GZ78_09980"/>
<dbReference type="RefSeq" id="WP_034834911.1">
    <property type="nucleotide sequence ID" value="NZ_JOKH01000002.1"/>
</dbReference>
<sequence>MAPPKNAAHYQRLFRARMREQGLVKKEVWILPENAGRLRDVERDLRLTEAVNASGNSKMTAIENKPHDIWTIQTLHQALINDPLFSNGNATLQLVDGTDPCLEVTMNEFGDLPIYITVSGEQIIADAVLWPLTHVKDFHALNDEILRTHKLFPLSTISLDRFPGGEDYYTIFGALSSASLLQNVVLEIETLAANAIKATEAYSQHLA</sequence>
<keyword evidence="2" id="KW-1185">Reference proteome</keyword>
<name>A0A081NHL6_9GAMM</name>
<evidence type="ECO:0008006" key="3">
    <source>
        <dbReference type="Google" id="ProtNLM"/>
    </source>
</evidence>